<feature type="domain" description="Carbohydrate kinase PfkB" evidence="6">
    <location>
        <begin position="2"/>
        <end position="299"/>
    </location>
</feature>
<dbReference type="PANTHER" id="PTHR43085:SF1">
    <property type="entry name" value="PSEUDOURIDINE KINASE-RELATED"/>
    <property type="match status" value="1"/>
</dbReference>
<evidence type="ECO:0000256" key="4">
    <source>
        <dbReference type="ARBA" id="ARBA00022777"/>
    </source>
</evidence>
<dbReference type="Gene3D" id="3.40.1190.20">
    <property type="match status" value="1"/>
</dbReference>
<dbReference type="RefSeq" id="WP_038698907.1">
    <property type="nucleotide sequence ID" value="NZ_CP009286.1"/>
</dbReference>
<dbReference type="InterPro" id="IPR029056">
    <property type="entry name" value="Ribokinase-like"/>
</dbReference>
<dbReference type="PANTHER" id="PTHR43085">
    <property type="entry name" value="HEXOKINASE FAMILY MEMBER"/>
    <property type="match status" value="1"/>
</dbReference>
<dbReference type="CDD" id="cd01166">
    <property type="entry name" value="KdgK"/>
    <property type="match status" value="1"/>
</dbReference>
<organism evidence="7 8">
    <name type="scientific">Paenibacillus stellifer</name>
    <dbReference type="NCBI Taxonomy" id="169760"/>
    <lineage>
        <taxon>Bacteria</taxon>
        <taxon>Bacillati</taxon>
        <taxon>Bacillota</taxon>
        <taxon>Bacilli</taxon>
        <taxon>Bacillales</taxon>
        <taxon>Paenibacillaceae</taxon>
        <taxon>Paenibacillus</taxon>
    </lineage>
</organism>
<dbReference type="Pfam" id="PF00294">
    <property type="entry name" value="PfkB"/>
    <property type="match status" value="1"/>
</dbReference>
<evidence type="ECO:0000256" key="3">
    <source>
        <dbReference type="ARBA" id="ARBA00022741"/>
    </source>
</evidence>
<dbReference type="OrthoDB" id="9813569at2"/>
<evidence type="ECO:0000256" key="5">
    <source>
        <dbReference type="ARBA" id="ARBA00022840"/>
    </source>
</evidence>
<comment type="similarity">
    <text evidence="1">Belongs to the carbohydrate kinase PfkB family.</text>
</comment>
<keyword evidence="8" id="KW-1185">Reference proteome</keyword>
<sequence length="318" mass="34249">MEVVTFGETMVQLAADRMAPLEYVDGFHKHVAGAESNVAIGLARMGHRAGWFSKLGNDPFGRYVRQFITGHGVDTSEVRTTDEAPTGVFFKEQISPDRIQVYYYRRQSAASLMNERELNEAYVAKARILHVTGITPALSPECRKLTFRAMETAKKHGTAIVFDPNIRWKLWNREEAGEVLGAMAGLADYVLPGVEEGRFLTGGHTPEEIAERLLEGGAGAVVIKLGGAGAYYRSGESSGYEPGFPVRRLIDPMGAGDGFAAGFISGLLLGEKLPAAVRRANAVGSIVVGVSGDVEGLPTRHEVERLLAGGAASEDITR</sequence>
<dbReference type="AlphaFoldDB" id="A0A089LZS8"/>
<accession>A0A089LZS8</accession>
<name>A0A089LZS8_9BACL</name>
<gene>
    <name evidence="7" type="ORF">PSTEL_23675</name>
</gene>
<evidence type="ECO:0000313" key="8">
    <source>
        <dbReference type="Proteomes" id="UP000029507"/>
    </source>
</evidence>
<dbReference type="InterPro" id="IPR002173">
    <property type="entry name" value="Carboh/pur_kinase_PfkB_CS"/>
</dbReference>
<keyword evidence="2" id="KW-0808">Transferase</keyword>
<keyword evidence="3" id="KW-0547">Nucleotide-binding</keyword>
<reference evidence="7 8" key="1">
    <citation type="submission" date="2014-08" db="EMBL/GenBank/DDBJ databases">
        <title>Comparative genomics of the Paenibacillus odorifer group.</title>
        <authorList>
            <person name="den Bakker H.C."/>
            <person name="Tsai Y.-C."/>
            <person name="Martin N."/>
            <person name="Korlach J."/>
            <person name="Wiedmann M."/>
        </authorList>
    </citation>
    <scope>NUCLEOTIDE SEQUENCE [LARGE SCALE GENOMIC DNA]</scope>
    <source>
        <strain evidence="7 8">DSM 14472</strain>
    </source>
</reference>
<dbReference type="InterPro" id="IPR011611">
    <property type="entry name" value="PfkB_dom"/>
</dbReference>
<protein>
    <submittedName>
        <fullName evidence="7">2-dehydro-3-deoxygluconokinase</fullName>
    </submittedName>
</protein>
<dbReference type="EMBL" id="CP009286">
    <property type="protein sequence ID" value="AIQ65660.1"/>
    <property type="molecule type" value="Genomic_DNA"/>
</dbReference>
<dbReference type="PROSITE" id="PS00584">
    <property type="entry name" value="PFKB_KINASES_2"/>
    <property type="match status" value="1"/>
</dbReference>
<keyword evidence="4 7" id="KW-0418">Kinase</keyword>
<dbReference type="Proteomes" id="UP000029507">
    <property type="component" value="Chromosome"/>
</dbReference>
<evidence type="ECO:0000256" key="2">
    <source>
        <dbReference type="ARBA" id="ARBA00022679"/>
    </source>
</evidence>
<evidence type="ECO:0000313" key="7">
    <source>
        <dbReference type="EMBL" id="AIQ65660.1"/>
    </source>
</evidence>
<dbReference type="GO" id="GO:0016301">
    <property type="term" value="F:kinase activity"/>
    <property type="evidence" value="ECO:0007669"/>
    <property type="project" value="UniProtKB-KW"/>
</dbReference>
<dbReference type="GO" id="GO:0005524">
    <property type="term" value="F:ATP binding"/>
    <property type="evidence" value="ECO:0007669"/>
    <property type="project" value="UniProtKB-KW"/>
</dbReference>
<keyword evidence="5" id="KW-0067">ATP-binding</keyword>
<proteinExistence type="inferred from homology"/>
<dbReference type="InterPro" id="IPR050306">
    <property type="entry name" value="PfkB_Carbo_kinase"/>
</dbReference>
<dbReference type="HOGENOM" id="CLU_027634_6_0_9"/>
<dbReference type="SUPFAM" id="SSF53613">
    <property type="entry name" value="Ribokinase-like"/>
    <property type="match status" value="1"/>
</dbReference>
<evidence type="ECO:0000259" key="6">
    <source>
        <dbReference type="Pfam" id="PF00294"/>
    </source>
</evidence>
<dbReference type="KEGG" id="pste:PSTEL_23675"/>
<evidence type="ECO:0000256" key="1">
    <source>
        <dbReference type="ARBA" id="ARBA00010688"/>
    </source>
</evidence>
<dbReference type="STRING" id="169760.PSTEL_23675"/>